<dbReference type="Proteomes" id="UP001254770">
    <property type="component" value="Unassembled WGS sequence"/>
</dbReference>
<dbReference type="GO" id="GO:0003677">
    <property type="term" value="F:DNA binding"/>
    <property type="evidence" value="ECO:0007669"/>
    <property type="project" value="UniProtKB-UniRule"/>
</dbReference>
<feature type="domain" description="OmpR/PhoB-type" evidence="5">
    <location>
        <begin position="118"/>
        <end position="219"/>
    </location>
</feature>
<dbReference type="EMBL" id="JARPXL010000019">
    <property type="protein sequence ID" value="MDT2545853.1"/>
    <property type="molecule type" value="Genomic_DNA"/>
</dbReference>
<keyword evidence="3" id="KW-0804">Transcription</keyword>
<dbReference type="AlphaFoldDB" id="A0AAW8TA67"/>
<evidence type="ECO:0000313" key="6">
    <source>
        <dbReference type="EMBL" id="MDT2537082.1"/>
    </source>
</evidence>
<dbReference type="RefSeq" id="WP_010746910.1">
    <property type="nucleotide sequence ID" value="NZ_BTSP01000006.1"/>
</dbReference>
<dbReference type="InterPro" id="IPR001867">
    <property type="entry name" value="OmpR/PhoB-type_DNA-bd"/>
</dbReference>
<keyword evidence="1" id="KW-0805">Transcription regulation</keyword>
<evidence type="ECO:0000256" key="2">
    <source>
        <dbReference type="ARBA" id="ARBA00023125"/>
    </source>
</evidence>
<dbReference type="InterPro" id="IPR016032">
    <property type="entry name" value="Sig_transdc_resp-reg_C-effctor"/>
</dbReference>
<feature type="DNA-binding region" description="OmpR/PhoB-type" evidence="4">
    <location>
        <begin position="118"/>
        <end position="219"/>
    </location>
</feature>
<protein>
    <submittedName>
        <fullName evidence="7">Helix-turn-helix domain-containing protein</fullName>
    </submittedName>
</protein>
<dbReference type="Pfam" id="PF00486">
    <property type="entry name" value="Trans_reg_C"/>
    <property type="match status" value="1"/>
</dbReference>
<evidence type="ECO:0000256" key="4">
    <source>
        <dbReference type="PROSITE-ProRule" id="PRU01091"/>
    </source>
</evidence>
<dbReference type="GO" id="GO:0000160">
    <property type="term" value="P:phosphorelay signal transduction system"/>
    <property type="evidence" value="ECO:0007669"/>
    <property type="project" value="InterPro"/>
</dbReference>
<organism evidence="7 8">
    <name type="scientific">Enterococcus raffinosus</name>
    <dbReference type="NCBI Taxonomy" id="71452"/>
    <lineage>
        <taxon>Bacteria</taxon>
        <taxon>Bacillati</taxon>
        <taxon>Bacillota</taxon>
        <taxon>Bacilli</taxon>
        <taxon>Lactobacillales</taxon>
        <taxon>Enterococcaceae</taxon>
        <taxon>Enterococcus</taxon>
    </lineage>
</organism>
<evidence type="ECO:0000256" key="3">
    <source>
        <dbReference type="ARBA" id="ARBA00023163"/>
    </source>
</evidence>
<proteinExistence type="predicted"/>
<comment type="caution">
    <text evidence="7">The sequence shown here is derived from an EMBL/GenBank/DDBJ whole genome shotgun (WGS) entry which is preliminary data.</text>
</comment>
<name>A0AAW8TA67_9ENTE</name>
<dbReference type="Proteomes" id="UP001249240">
    <property type="component" value="Unassembled WGS sequence"/>
</dbReference>
<evidence type="ECO:0000256" key="1">
    <source>
        <dbReference type="ARBA" id="ARBA00023015"/>
    </source>
</evidence>
<sequence length="236" mass="27268">MISILLLTKNILVEQELQAKLQRLNYEVFCCSNMFYLMTQQVKKLPMLTYFDYIILSETISENEVRHLLSTLPESKIILRKLESEPEKPIEGFHGWINEHASVEELRESLCRWAKRPVSQEMILSLVGNRIGEESEIQTTGSLTLSKLERRALEKLYQAKGKVISREDLCEYLWKDGATKSRLAQLSILVKKLRIAFQKDGVTGETVQTSWGEGYLLTSTALEYCEQEQKQEMLLS</sequence>
<dbReference type="PROSITE" id="PS51755">
    <property type="entry name" value="OMPR_PHOB"/>
    <property type="match status" value="1"/>
</dbReference>
<dbReference type="SUPFAM" id="SSF46894">
    <property type="entry name" value="C-terminal effector domain of the bipartite response regulators"/>
    <property type="match status" value="1"/>
</dbReference>
<dbReference type="Gene3D" id="1.10.10.10">
    <property type="entry name" value="Winged helix-like DNA-binding domain superfamily/Winged helix DNA-binding domain"/>
    <property type="match status" value="1"/>
</dbReference>
<dbReference type="InterPro" id="IPR036388">
    <property type="entry name" value="WH-like_DNA-bd_sf"/>
</dbReference>
<dbReference type="SMART" id="SM00862">
    <property type="entry name" value="Trans_reg_C"/>
    <property type="match status" value="1"/>
</dbReference>
<dbReference type="GO" id="GO:0006355">
    <property type="term" value="P:regulation of DNA-templated transcription"/>
    <property type="evidence" value="ECO:0007669"/>
    <property type="project" value="InterPro"/>
</dbReference>
<evidence type="ECO:0000259" key="5">
    <source>
        <dbReference type="PROSITE" id="PS51755"/>
    </source>
</evidence>
<evidence type="ECO:0000313" key="7">
    <source>
        <dbReference type="EMBL" id="MDT2545853.1"/>
    </source>
</evidence>
<gene>
    <name evidence="7" type="ORF">P7D69_16000</name>
    <name evidence="6" type="ORF">P7D78_03005</name>
</gene>
<evidence type="ECO:0000313" key="8">
    <source>
        <dbReference type="Proteomes" id="UP001254770"/>
    </source>
</evidence>
<accession>A0AAW8TA67</accession>
<reference evidence="7" key="1">
    <citation type="submission" date="2023-03" db="EMBL/GenBank/DDBJ databases">
        <authorList>
            <person name="Shen W."/>
            <person name="Cai J."/>
        </authorList>
    </citation>
    <scope>NUCLEOTIDE SEQUENCE</scope>
    <source>
        <strain evidence="6">B646-2</strain>
        <strain evidence="7">Y15</strain>
    </source>
</reference>
<keyword evidence="2 4" id="KW-0238">DNA-binding</keyword>
<dbReference type="EMBL" id="JARPXM010000002">
    <property type="protein sequence ID" value="MDT2537082.1"/>
    <property type="molecule type" value="Genomic_DNA"/>
</dbReference>